<accession>A0ABT5DIX6</accession>
<evidence type="ECO:0000313" key="1">
    <source>
        <dbReference type="EMBL" id="MDC0713606.1"/>
    </source>
</evidence>
<reference evidence="1 2" key="1">
    <citation type="submission" date="2022-11" db="EMBL/GenBank/DDBJ databases">
        <title>Minimal conservation of predation-associated metabolite biosynthetic gene clusters underscores biosynthetic potential of Myxococcota including descriptions for ten novel species: Archangium lansinium sp. nov., Myxococcus landrumus sp. nov., Nannocystis bai.</title>
        <authorList>
            <person name="Ahearne A."/>
            <person name="Stevens C."/>
            <person name="Dowd S."/>
        </authorList>
    </citation>
    <scope>NUCLEOTIDE SEQUENCE [LARGE SCALE GENOMIC DNA]</scope>
    <source>
        <strain evidence="1 2">NCWAL01</strain>
    </source>
</reference>
<dbReference type="RefSeq" id="WP_272143963.1">
    <property type="nucleotide sequence ID" value="NZ_JAQNDM010000002.1"/>
</dbReference>
<evidence type="ECO:0008006" key="3">
    <source>
        <dbReference type="Google" id="ProtNLM"/>
    </source>
</evidence>
<sequence>MTMIDDALPNGGYIGNDDFLNAFGERLSDIIDFDTWDDGVDAANSVERFRGAIAEAVREEDLRRAVIRRRLLARLSNRPNLPKEAGVYRVSPEEMTIVHEGLLFPGHVEAVYGTSVAYDSLPIGITQIGVAVVGYGGTSGTFSQRLFHRDISSKRTNAVEEALAVLHMRQERSDGADNLPYLARRGIKSYAERAILLDKSEAEWRIGHGNPCSRELLTGVGYMGLLEASLHVLRQLIQKHQKFVFVPDSLEQRGYLTIGNALKAGEYAILTTLEADSLHVVKGWKYGGQFQKLALEFVAECCPDILVGLFRVSEHAQPCLFYAHRRHVHMAARVALADSILRPERGFPMLLDVADVACRGAFSSEGFLGMVHDAYTQSGAKLQYFGERETRR</sequence>
<name>A0ABT5DIX6_9BACT</name>
<gene>
    <name evidence="1" type="ORF">POL68_34390</name>
</gene>
<proteinExistence type="predicted"/>
<organism evidence="1 2">
    <name type="scientific">Stigmatella ashevillensis</name>
    <dbReference type="NCBI Taxonomy" id="2995309"/>
    <lineage>
        <taxon>Bacteria</taxon>
        <taxon>Pseudomonadati</taxon>
        <taxon>Myxococcota</taxon>
        <taxon>Myxococcia</taxon>
        <taxon>Myxococcales</taxon>
        <taxon>Cystobacterineae</taxon>
        <taxon>Archangiaceae</taxon>
        <taxon>Stigmatella</taxon>
    </lineage>
</organism>
<dbReference type="EMBL" id="JAQNDM010000002">
    <property type="protein sequence ID" value="MDC0713606.1"/>
    <property type="molecule type" value="Genomic_DNA"/>
</dbReference>
<keyword evidence="2" id="KW-1185">Reference proteome</keyword>
<comment type="caution">
    <text evidence="1">The sequence shown here is derived from an EMBL/GenBank/DDBJ whole genome shotgun (WGS) entry which is preliminary data.</text>
</comment>
<dbReference type="Proteomes" id="UP001221838">
    <property type="component" value="Unassembled WGS sequence"/>
</dbReference>
<evidence type="ECO:0000313" key="2">
    <source>
        <dbReference type="Proteomes" id="UP001221838"/>
    </source>
</evidence>
<protein>
    <recommendedName>
        <fullName evidence="3">NurA domain-containing protein</fullName>
    </recommendedName>
</protein>